<gene>
    <name evidence="2" type="ORF">NC653_040342</name>
</gene>
<sequence>MRCARRSVSDADILKYQVFSQTLQQTRGFGSDFKFPEAATSADGLNPAATSSGGDEDDELY</sequence>
<reference evidence="2 3" key="1">
    <citation type="journal article" date="2023" name="Mol. Ecol. Resour.">
        <title>Chromosome-level genome assembly of a triploid poplar Populus alba 'Berolinensis'.</title>
        <authorList>
            <person name="Chen S."/>
            <person name="Yu Y."/>
            <person name="Wang X."/>
            <person name="Wang S."/>
            <person name="Zhang T."/>
            <person name="Zhou Y."/>
            <person name="He R."/>
            <person name="Meng N."/>
            <person name="Wang Y."/>
            <person name="Liu W."/>
            <person name="Liu Z."/>
            <person name="Liu J."/>
            <person name="Guo Q."/>
            <person name="Huang H."/>
            <person name="Sederoff R.R."/>
            <person name="Wang G."/>
            <person name="Qu G."/>
            <person name="Chen S."/>
        </authorList>
    </citation>
    <scope>NUCLEOTIDE SEQUENCE [LARGE SCALE GENOMIC DNA]</scope>
    <source>
        <strain evidence="2">SC-2020</strain>
    </source>
</reference>
<feature type="region of interest" description="Disordered" evidence="1">
    <location>
        <begin position="37"/>
        <end position="61"/>
    </location>
</feature>
<dbReference type="AlphaFoldDB" id="A0AAD6PRI9"/>
<keyword evidence="3" id="KW-1185">Reference proteome</keyword>
<comment type="caution">
    <text evidence="2">The sequence shown here is derived from an EMBL/GenBank/DDBJ whole genome shotgun (WGS) entry which is preliminary data.</text>
</comment>
<evidence type="ECO:0000313" key="2">
    <source>
        <dbReference type="EMBL" id="KAJ6958661.1"/>
    </source>
</evidence>
<name>A0AAD6PRI9_9ROSI</name>
<dbReference type="GO" id="GO:0051301">
    <property type="term" value="P:cell division"/>
    <property type="evidence" value="ECO:0007669"/>
    <property type="project" value="UniProtKB-KW"/>
</dbReference>
<keyword evidence="2" id="KW-0131">Cell cycle</keyword>
<organism evidence="2 3">
    <name type="scientific">Populus alba x Populus x berolinensis</name>
    <dbReference type="NCBI Taxonomy" id="444605"/>
    <lineage>
        <taxon>Eukaryota</taxon>
        <taxon>Viridiplantae</taxon>
        <taxon>Streptophyta</taxon>
        <taxon>Embryophyta</taxon>
        <taxon>Tracheophyta</taxon>
        <taxon>Spermatophyta</taxon>
        <taxon>Magnoliopsida</taxon>
        <taxon>eudicotyledons</taxon>
        <taxon>Gunneridae</taxon>
        <taxon>Pentapetalae</taxon>
        <taxon>rosids</taxon>
        <taxon>fabids</taxon>
        <taxon>Malpighiales</taxon>
        <taxon>Salicaceae</taxon>
        <taxon>Saliceae</taxon>
        <taxon>Populus</taxon>
    </lineage>
</organism>
<proteinExistence type="predicted"/>
<evidence type="ECO:0000313" key="3">
    <source>
        <dbReference type="Proteomes" id="UP001164929"/>
    </source>
</evidence>
<keyword evidence="2" id="KW-0132">Cell division</keyword>
<dbReference type="EMBL" id="JAQIZT010000018">
    <property type="protein sequence ID" value="KAJ6958661.1"/>
    <property type="molecule type" value="Genomic_DNA"/>
</dbReference>
<accession>A0AAD6PRI9</accession>
<evidence type="ECO:0000256" key="1">
    <source>
        <dbReference type="SAM" id="MobiDB-lite"/>
    </source>
</evidence>
<dbReference type="Proteomes" id="UP001164929">
    <property type="component" value="Chromosome 18"/>
</dbReference>
<protein>
    <submittedName>
        <fullName evidence="2">Cell division cycle protein 48</fullName>
    </submittedName>
</protein>